<dbReference type="GO" id="GO:0006235">
    <property type="term" value="P:dTTP biosynthetic process"/>
    <property type="evidence" value="ECO:0007669"/>
    <property type="project" value="UniProtKB-UniRule"/>
</dbReference>
<dbReference type="InterPro" id="IPR018095">
    <property type="entry name" value="Thymidylate_kin_CS"/>
</dbReference>
<evidence type="ECO:0000256" key="3">
    <source>
        <dbReference type="ARBA" id="ARBA00017144"/>
    </source>
</evidence>
<dbReference type="GO" id="GO:0006227">
    <property type="term" value="P:dUDP biosynthetic process"/>
    <property type="evidence" value="ECO:0007669"/>
    <property type="project" value="TreeGrafter"/>
</dbReference>
<dbReference type="RefSeq" id="WP_152216566.1">
    <property type="nucleotide sequence ID" value="NZ_WESC01000009.1"/>
</dbReference>
<keyword evidence="15" id="KW-1185">Reference proteome</keyword>
<evidence type="ECO:0000313" key="15">
    <source>
        <dbReference type="Proteomes" id="UP000468901"/>
    </source>
</evidence>
<dbReference type="Proteomes" id="UP000468901">
    <property type="component" value="Unassembled WGS sequence"/>
</dbReference>
<dbReference type="InterPro" id="IPR018094">
    <property type="entry name" value="Thymidylate_kinase"/>
</dbReference>
<dbReference type="GO" id="GO:0006233">
    <property type="term" value="P:dTDP biosynthetic process"/>
    <property type="evidence" value="ECO:0007669"/>
    <property type="project" value="InterPro"/>
</dbReference>
<evidence type="ECO:0000256" key="11">
    <source>
        <dbReference type="ARBA" id="ARBA00057735"/>
    </source>
</evidence>
<keyword evidence="8 12" id="KW-0067">ATP-binding</keyword>
<evidence type="ECO:0000256" key="5">
    <source>
        <dbReference type="ARBA" id="ARBA00022727"/>
    </source>
</evidence>
<protein>
    <recommendedName>
        <fullName evidence="3 12">Thymidylate kinase</fullName>
        <ecNumber evidence="2 12">2.7.4.9</ecNumber>
    </recommendedName>
    <alternativeName>
        <fullName evidence="9 12">dTMP kinase</fullName>
    </alternativeName>
</protein>
<evidence type="ECO:0000256" key="12">
    <source>
        <dbReference type="HAMAP-Rule" id="MF_00165"/>
    </source>
</evidence>
<dbReference type="GO" id="GO:0005829">
    <property type="term" value="C:cytosol"/>
    <property type="evidence" value="ECO:0007669"/>
    <property type="project" value="TreeGrafter"/>
</dbReference>
<dbReference type="HAMAP" id="MF_00165">
    <property type="entry name" value="Thymidylate_kinase"/>
    <property type="match status" value="1"/>
</dbReference>
<evidence type="ECO:0000313" key="14">
    <source>
        <dbReference type="EMBL" id="KAB7739758.1"/>
    </source>
</evidence>
<dbReference type="SUPFAM" id="SSF52540">
    <property type="entry name" value="P-loop containing nucleoside triphosphate hydrolases"/>
    <property type="match status" value="1"/>
</dbReference>
<dbReference type="PANTHER" id="PTHR10344">
    <property type="entry name" value="THYMIDYLATE KINASE"/>
    <property type="match status" value="1"/>
</dbReference>
<reference evidence="14 15" key="1">
    <citation type="submission" date="2019-09" db="EMBL/GenBank/DDBJ databases">
        <title>Parvibaculum sedimenti sp. nov., isolated from sediment.</title>
        <authorList>
            <person name="Wang Y."/>
        </authorList>
    </citation>
    <scope>NUCLEOTIDE SEQUENCE [LARGE SCALE GENOMIC DNA]</scope>
    <source>
        <strain evidence="14 15">HXT-9</strain>
    </source>
</reference>
<accession>A0A6N6VHE8</accession>
<comment type="function">
    <text evidence="11 12">Phosphorylation of dTMP to form dTDP in both de novo and salvage pathways of dTTP synthesis.</text>
</comment>
<dbReference type="AlphaFoldDB" id="A0A6N6VHE8"/>
<proteinExistence type="inferred from homology"/>
<keyword evidence="4 12" id="KW-0808">Transferase</keyword>
<dbReference type="FunFam" id="3.40.50.300:FF:000225">
    <property type="entry name" value="Thymidylate kinase"/>
    <property type="match status" value="1"/>
</dbReference>
<dbReference type="InterPro" id="IPR027417">
    <property type="entry name" value="P-loop_NTPase"/>
</dbReference>
<evidence type="ECO:0000256" key="10">
    <source>
        <dbReference type="ARBA" id="ARBA00048743"/>
    </source>
</evidence>
<dbReference type="Gene3D" id="3.40.50.300">
    <property type="entry name" value="P-loop containing nucleotide triphosphate hydrolases"/>
    <property type="match status" value="1"/>
</dbReference>
<keyword evidence="6 12" id="KW-0547">Nucleotide-binding</keyword>
<feature type="domain" description="Thymidylate kinase-like" evidence="13">
    <location>
        <begin position="9"/>
        <end position="203"/>
    </location>
</feature>
<evidence type="ECO:0000259" key="13">
    <source>
        <dbReference type="Pfam" id="PF02223"/>
    </source>
</evidence>
<comment type="similarity">
    <text evidence="1 12">Belongs to the thymidylate kinase family.</text>
</comment>
<dbReference type="Pfam" id="PF02223">
    <property type="entry name" value="Thymidylate_kin"/>
    <property type="match status" value="1"/>
</dbReference>
<dbReference type="GO" id="GO:0004798">
    <property type="term" value="F:dTMP kinase activity"/>
    <property type="evidence" value="ECO:0007669"/>
    <property type="project" value="UniProtKB-UniRule"/>
</dbReference>
<organism evidence="14 15">
    <name type="scientific">Parvibaculum sedimenti</name>
    <dbReference type="NCBI Taxonomy" id="2608632"/>
    <lineage>
        <taxon>Bacteria</taxon>
        <taxon>Pseudomonadati</taxon>
        <taxon>Pseudomonadota</taxon>
        <taxon>Alphaproteobacteria</taxon>
        <taxon>Hyphomicrobiales</taxon>
        <taxon>Parvibaculaceae</taxon>
        <taxon>Parvibaculum</taxon>
    </lineage>
</organism>
<sequence>MTQPRFITLEGGEGAGKSTQARALRTRLEALGHEVVLTREPGGAPGAEAIRHLLVTGDTGRWTPLAETLLHFAAREDHLAHTIRPALARGAWVVSDRFVDSTFAYQGGAQGVGEETVKALSALVIGADMPALTIILDLPVETGLARAHSRAGVDNSGEDRYERMEQVFHQTLRDAFLAIAKAQPERCVVIDASQSEEDVARQIWHSVTSRLAT</sequence>
<dbReference type="CDD" id="cd01672">
    <property type="entry name" value="TMPK"/>
    <property type="match status" value="1"/>
</dbReference>
<evidence type="ECO:0000256" key="7">
    <source>
        <dbReference type="ARBA" id="ARBA00022777"/>
    </source>
</evidence>
<dbReference type="EC" id="2.7.4.9" evidence="2 12"/>
<evidence type="ECO:0000256" key="9">
    <source>
        <dbReference type="ARBA" id="ARBA00029962"/>
    </source>
</evidence>
<comment type="catalytic activity">
    <reaction evidence="10 12">
        <text>dTMP + ATP = dTDP + ADP</text>
        <dbReference type="Rhea" id="RHEA:13517"/>
        <dbReference type="ChEBI" id="CHEBI:30616"/>
        <dbReference type="ChEBI" id="CHEBI:58369"/>
        <dbReference type="ChEBI" id="CHEBI:63528"/>
        <dbReference type="ChEBI" id="CHEBI:456216"/>
        <dbReference type="EC" id="2.7.4.9"/>
    </reaction>
</comment>
<evidence type="ECO:0000256" key="2">
    <source>
        <dbReference type="ARBA" id="ARBA00012980"/>
    </source>
</evidence>
<evidence type="ECO:0000256" key="8">
    <source>
        <dbReference type="ARBA" id="ARBA00022840"/>
    </source>
</evidence>
<dbReference type="EMBL" id="WESC01000009">
    <property type="protein sequence ID" value="KAB7739758.1"/>
    <property type="molecule type" value="Genomic_DNA"/>
</dbReference>
<dbReference type="GO" id="GO:0005524">
    <property type="term" value="F:ATP binding"/>
    <property type="evidence" value="ECO:0007669"/>
    <property type="project" value="UniProtKB-UniRule"/>
</dbReference>
<keyword evidence="7 12" id="KW-0418">Kinase</keyword>
<evidence type="ECO:0000256" key="4">
    <source>
        <dbReference type="ARBA" id="ARBA00022679"/>
    </source>
</evidence>
<keyword evidence="5 12" id="KW-0545">Nucleotide biosynthesis</keyword>
<comment type="caution">
    <text evidence="14">The sequence shown here is derived from an EMBL/GenBank/DDBJ whole genome shotgun (WGS) entry which is preliminary data.</text>
</comment>
<name>A0A6N6VHE8_9HYPH</name>
<dbReference type="NCBIfam" id="TIGR00041">
    <property type="entry name" value="DTMP_kinase"/>
    <property type="match status" value="1"/>
</dbReference>
<evidence type="ECO:0000256" key="1">
    <source>
        <dbReference type="ARBA" id="ARBA00009776"/>
    </source>
</evidence>
<gene>
    <name evidence="12" type="primary">tmk</name>
    <name evidence="14" type="ORF">F2P47_11580</name>
</gene>
<dbReference type="InterPro" id="IPR039430">
    <property type="entry name" value="Thymidylate_kin-like_dom"/>
</dbReference>
<dbReference type="PROSITE" id="PS01331">
    <property type="entry name" value="THYMIDYLATE_KINASE"/>
    <property type="match status" value="1"/>
</dbReference>
<dbReference type="PANTHER" id="PTHR10344:SF4">
    <property type="entry name" value="UMP-CMP KINASE 2, MITOCHONDRIAL"/>
    <property type="match status" value="1"/>
</dbReference>
<evidence type="ECO:0000256" key="6">
    <source>
        <dbReference type="ARBA" id="ARBA00022741"/>
    </source>
</evidence>
<feature type="binding site" evidence="12">
    <location>
        <begin position="11"/>
        <end position="18"/>
    </location>
    <ligand>
        <name>ATP</name>
        <dbReference type="ChEBI" id="CHEBI:30616"/>
    </ligand>
</feature>